<dbReference type="EMBL" id="KF846547">
    <property type="protein sequence ID" value="AHZ33995.1"/>
    <property type="molecule type" value="Genomic_DNA"/>
</dbReference>
<evidence type="ECO:0000256" key="2">
    <source>
        <dbReference type="ARBA" id="ARBA00022738"/>
    </source>
</evidence>
<dbReference type="GO" id="GO:0030089">
    <property type="term" value="C:phycobilisome"/>
    <property type="evidence" value="ECO:0007669"/>
    <property type="project" value="UniProtKB-KW"/>
</dbReference>
<organism evidence="3">
    <name type="scientific">uncultured Synechococcus sp</name>
    <dbReference type="NCBI Taxonomy" id="154535"/>
    <lineage>
        <taxon>Bacteria</taxon>
        <taxon>Bacillati</taxon>
        <taxon>Cyanobacteriota</taxon>
        <taxon>Cyanophyceae</taxon>
        <taxon>Synechococcales</taxon>
        <taxon>Synechococcaceae</taxon>
        <taxon>Synechococcus</taxon>
        <taxon>environmental samples</taxon>
    </lineage>
</organism>
<reference evidence="3" key="1">
    <citation type="journal article" date="2014" name="FEMS Microbiol. Ecol.">
        <title>Development of a targeted metagenomic approach to study a genomic region involved in light harvesting in marine Synechococcus.</title>
        <authorList>
            <person name="Humily F."/>
            <person name="Farrant G.K."/>
            <person name="Marie D."/>
            <person name="Perennou M."/>
            <person name="Mazard S."/>
            <person name="Labadie K."/>
            <person name="Aury J.-M."/>
            <person name="Wincker P."/>
            <person name="Nicolas Segui A."/>
            <person name="Scanlan D.J."/>
            <person name="Garczarek L."/>
        </authorList>
    </citation>
    <scope>NUCLEOTIDE SEQUENCE</scope>
</reference>
<dbReference type="GO" id="GO:0016829">
    <property type="term" value="F:lyase activity"/>
    <property type="evidence" value="ECO:0007669"/>
    <property type="project" value="UniProtKB-KW"/>
</dbReference>
<evidence type="ECO:0000313" key="3">
    <source>
        <dbReference type="EMBL" id="AHZ33995.1"/>
    </source>
</evidence>
<dbReference type="GO" id="GO:0016491">
    <property type="term" value="F:oxidoreductase activity"/>
    <property type="evidence" value="ECO:0007669"/>
    <property type="project" value="TreeGrafter"/>
</dbReference>
<name>A0A024CGP9_9SYNE</name>
<dbReference type="Pfam" id="PF13646">
    <property type="entry name" value="HEAT_2"/>
    <property type="match status" value="2"/>
</dbReference>
<dbReference type="PANTHER" id="PTHR12697:SF5">
    <property type="entry name" value="DEOXYHYPUSINE HYDROXYLASE"/>
    <property type="match status" value="1"/>
</dbReference>
<sequence length="213" mass="22587">MSAENVASLDQLFEDLLHPNPNIQQSASFSIADSYSDIAIPRLLLFLESDNPAIYRSAVKALGVLGPKTFSPLITLFNSSVNPTVRACCVKALVQIAVNFPDEAFPEDALSVLSRALNDISPVVSQSSLMTLGYVAKATHCGDRAVPILIEACSSDNIAHVQAAAMALAEVDSPKARECLLALASDQSTDPLVLEIVQSCLERMGANLNSSNA</sequence>
<dbReference type="Gene3D" id="1.25.10.10">
    <property type="entry name" value="Leucine-rich Repeat Variant"/>
    <property type="match status" value="1"/>
</dbReference>
<dbReference type="InterPro" id="IPR011989">
    <property type="entry name" value="ARM-like"/>
</dbReference>
<proteinExistence type="predicted"/>
<gene>
    <name evidence="3" type="primary">cpeZ</name>
</gene>
<keyword evidence="3" id="KW-0456">Lyase</keyword>
<dbReference type="InterPro" id="IPR016024">
    <property type="entry name" value="ARM-type_fold"/>
</dbReference>
<dbReference type="PANTHER" id="PTHR12697">
    <property type="entry name" value="PBS LYASE HEAT-LIKE PROTEIN"/>
    <property type="match status" value="1"/>
</dbReference>
<dbReference type="SUPFAM" id="SSF48371">
    <property type="entry name" value="ARM repeat"/>
    <property type="match status" value="1"/>
</dbReference>
<keyword evidence="1" id="KW-0042">Antenna complex</keyword>
<evidence type="ECO:0000256" key="1">
    <source>
        <dbReference type="ARBA" id="ARBA00022549"/>
    </source>
</evidence>
<protein>
    <submittedName>
        <fullName evidence="3">Phycoerythrobilin:Cys-82 alpha-phycoerythrin lyase, CpeZ subunit</fullName>
    </submittedName>
</protein>
<keyword evidence="2" id="KW-0605">Phycobilisome</keyword>
<accession>A0A024CGP9</accession>
<dbReference type="AlphaFoldDB" id="A0A024CGP9"/>